<comment type="caution">
    <text evidence="13">The sequence shown here is derived from an EMBL/GenBank/DDBJ whole genome shotgun (WGS) entry which is preliminary data.</text>
</comment>
<keyword evidence="5 11" id="KW-0999">Mitochondrion inner membrane</keyword>
<evidence type="ECO:0000313" key="14">
    <source>
        <dbReference type="Proteomes" id="UP001149079"/>
    </source>
</evidence>
<reference evidence="13" key="2">
    <citation type="journal article" date="2023" name="IMA Fungus">
        <title>Comparative genomic study of the Penicillium genus elucidates a diverse pangenome and 15 lateral gene transfer events.</title>
        <authorList>
            <person name="Petersen C."/>
            <person name="Sorensen T."/>
            <person name="Nielsen M.R."/>
            <person name="Sondergaard T.E."/>
            <person name="Sorensen J.L."/>
            <person name="Fitzpatrick D.A."/>
            <person name="Frisvad J.C."/>
            <person name="Nielsen K.L."/>
        </authorList>
    </citation>
    <scope>NUCLEOTIDE SEQUENCE</scope>
    <source>
        <strain evidence="13">IBT 22155</strain>
    </source>
</reference>
<comment type="catalytic activity">
    <reaction evidence="11">
        <text>a 2-methoxy-6-(all-trans-polyprenyl)phenol + 2 reduced [2Fe-2S]-[ferredoxin] + O2 + 2 H(+) = a 2-methoxy-6-(all-trans-polyprenyl)benzene-1,4-diol + 2 oxidized [2Fe-2S]-[ferredoxin] + H2O</text>
        <dbReference type="Rhea" id="RHEA:81183"/>
        <dbReference type="Rhea" id="RHEA-COMP:9551"/>
        <dbReference type="Rhea" id="RHEA-COMP:10000"/>
        <dbReference type="Rhea" id="RHEA-COMP:10001"/>
        <dbReference type="Rhea" id="RHEA-COMP:10858"/>
        <dbReference type="ChEBI" id="CHEBI:15377"/>
        <dbReference type="ChEBI" id="CHEBI:15378"/>
        <dbReference type="ChEBI" id="CHEBI:15379"/>
        <dbReference type="ChEBI" id="CHEBI:33737"/>
        <dbReference type="ChEBI" id="CHEBI:33738"/>
        <dbReference type="ChEBI" id="CHEBI:62731"/>
        <dbReference type="ChEBI" id="CHEBI:84166"/>
        <dbReference type="EC" id="1.14.15.46"/>
    </reaction>
</comment>
<evidence type="ECO:0000259" key="12">
    <source>
        <dbReference type="Pfam" id="PF01494"/>
    </source>
</evidence>
<evidence type="ECO:0000313" key="13">
    <source>
        <dbReference type="EMBL" id="KAJ5138428.1"/>
    </source>
</evidence>
<evidence type="ECO:0000256" key="5">
    <source>
        <dbReference type="ARBA" id="ARBA00022792"/>
    </source>
</evidence>
<dbReference type="EC" id="1.14.15.46" evidence="11"/>
<dbReference type="InterPro" id="IPR010971">
    <property type="entry name" value="UbiH/COQ6"/>
</dbReference>
<dbReference type="Gene3D" id="3.50.50.60">
    <property type="entry name" value="FAD/NAD(P)-binding domain"/>
    <property type="match status" value="2"/>
</dbReference>
<dbReference type="InterPro" id="IPR018168">
    <property type="entry name" value="Ubi_Hdrlase_CS"/>
</dbReference>
<comment type="pathway">
    <text evidence="11">Cofactor biosynthesis; ubiquinone biosynthesis.</text>
</comment>
<dbReference type="GO" id="GO:0031314">
    <property type="term" value="C:extrinsic component of mitochondrial inner membrane"/>
    <property type="evidence" value="ECO:0007669"/>
    <property type="project" value="UniProtKB-UniRule"/>
</dbReference>
<evidence type="ECO:0000256" key="3">
    <source>
        <dbReference type="ARBA" id="ARBA00022630"/>
    </source>
</evidence>
<evidence type="ECO:0000256" key="10">
    <source>
        <dbReference type="ARBA" id="ARBA00023136"/>
    </source>
</evidence>
<dbReference type="GO" id="GO:0106364">
    <property type="term" value="F:4-hydroxy-3-all-trans-polyprenylbenzoate oxygenase activity"/>
    <property type="evidence" value="ECO:0007669"/>
    <property type="project" value="UniProtKB-EC"/>
</dbReference>
<evidence type="ECO:0000256" key="11">
    <source>
        <dbReference type="HAMAP-Rule" id="MF_03193"/>
    </source>
</evidence>
<dbReference type="AlphaFoldDB" id="A0A9W9H4S0"/>
<comment type="cofactor">
    <cofactor evidence="1 11">
        <name>FAD</name>
        <dbReference type="ChEBI" id="CHEBI:57692"/>
    </cofactor>
</comment>
<comment type="similarity">
    <text evidence="2 11">Belongs to the UbiH/COQ6 family.</text>
</comment>
<dbReference type="PROSITE" id="PS01304">
    <property type="entry name" value="UBIH"/>
    <property type="match status" value="1"/>
</dbReference>
<reference evidence="13" key="1">
    <citation type="submission" date="2022-11" db="EMBL/GenBank/DDBJ databases">
        <authorList>
            <person name="Petersen C."/>
        </authorList>
    </citation>
    <scope>NUCLEOTIDE SEQUENCE</scope>
    <source>
        <strain evidence="13">IBT 22155</strain>
    </source>
</reference>
<dbReference type="EC" id="1.14.15.45" evidence="11"/>
<keyword evidence="9 11" id="KW-0496">Mitochondrion</keyword>
<evidence type="ECO:0000256" key="1">
    <source>
        <dbReference type="ARBA" id="ARBA00001974"/>
    </source>
</evidence>
<comment type="catalytic activity">
    <reaction evidence="11">
        <text>a 4-hydroxy-3-(all-trans-polyprenyl)benzoate + 2 reduced [2Fe-2S]-[ferredoxin] + O2 + 2 H(+) = a 3,4-dihydroxy-5-(all-trans-polyprenyl)benzoate + 2 oxidized [2Fe-2S]-[ferredoxin] + H2O</text>
        <dbReference type="Rhea" id="RHEA:81195"/>
        <dbReference type="Rhea" id="RHEA-COMP:9514"/>
        <dbReference type="Rhea" id="RHEA-COMP:10000"/>
        <dbReference type="Rhea" id="RHEA-COMP:10001"/>
        <dbReference type="Rhea" id="RHEA-COMP:10930"/>
        <dbReference type="ChEBI" id="CHEBI:15377"/>
        <dbReference type="ChEBI" id="CHEBI:15378"/>
        <dbReference type="ChEBI" id="CHEBI:15379"/>
        <dbReference type="ChEBI" id="CHEBI:33737"/>
        <dbReference type="ChEBI" id="CHEBI:33738"/>
        <dbReference type="ChEBI" id="CHEBI:64694"/>
        <dbReference type="ChEBI" id="CHEBI:78396"/>
        <dbReference type="EC" id="1.14.15.45"/>
    </reaction>
</comment>
<dbReference type="EMBL" id="JAPQKL010000003">
    <property type="protein sequence ID" value="KAJ5138428.1"/>
    <property type="molecule type" value="Genomic_DNA"/>
</dbReference>
<organism evidence="13 14">
    <name type="scientific">Penicillium bovifimosum</name>
    <dbReference type="NCBI Taxonomy" id="126998"/>
    <lineage>
        <taxon>Eukaryota</taxon>
        <taxon>Fungi</taxon>
        <taxon>Dikarya</taxon>
        <taxon>Ascomycota</taxon>
        <taxon>Pezizomycotina</taxon>
        <taxon>Eurotiomycetes</taxon>
        <taxon>Eurotiomycetidae</taxon>
        <taxon>Eurotiales</taxon>
        <taxon>Aspergillaceae</taxon>
        <taxon>Penicillium</taxon>
    </lineage>
</organism>
<comment type="subunit">
    <text evidence="11">Component of a multi-subunit COQ enzyme complex, composed of at least COQ3, COQ4, COQ5, COQ6, COQ7 and COQ9.</text>
</comment>
<proteinExistence type="inferred from homology"/>
<dbReference type="InterPro" id="IPR000689">
    <property type="entry name" value="UbQ_mOase_COQ6"/>
</dbReference>
<keyword evidence="4 11" id="KW-0831">Ubiquinone biosynthesis</keyword>
<gene>
    <name evidence="11" type="primary">COQ6</name>
    <name evidence="13" type="ORF">N7515_003276</name>
</gene>
<feature type="domain" description="FAD-binding" evidence="12">
    <location>
        <begin position="355"/>
        <end position="438"/>
    </location>
</feature>
<keyword evidence="10 11" id="KW-0472">Membrane</keyword>
<dbReference type="SUPFAM" id="SSF51905">
    <property type="entry name" value="FAD/NAD(P)-binding domain"/>
    <property type="match status" value="1"/>
</dbReference>
<evidence type="ECO:0000256" key="8">
    <source>
        <dbReference type="ARBA" id="ARBA00023033"/>
    </source>
</evidence>
<dbReference type="GO" id="GO:0071949">
    <property type="term" value="F:FAD binding"/>
    <property type="evidence" value="ECO:0007669"/>
    <property type="project" value="InterPro"/>
</dbReference>
<dbReference type="InterPro" id="IPR036188">
    <property type="entry name" value="FAD/NAD-bd_sf"/>
</dbReference>
<dbReference type="PANTHER" id="PTHR43876:SF7">
    <property type="entry name" value="UBIQUINONE BIOSYNTHESIS MONOOXYGENASE COQ6, MITOCHONDRIAL"/>
    <property type="match status" value="1"/>
</dbReference>
<dbReference type="InterPro" id="IPR002938">
    <property type="entry name" value="FAD-bd"/>
</dbReference>
<protein>
    <recommendedName>
        <fullName evidence="11">Ubiquinone biosynthesis monooxygenase COQ6, mitochondrial</fullName>
        <ecNumber evidence="11">1.14.15.45</ecNumber>
    </recommendedName>
    <alternativeName>
        <fullName evidence="11">2-methoxy-6-polyprenolphenol 4-hydroxylase</fullName>
        <ecNumber evidence="11">1.14.15.46</ecNumber>
    </alternativeName>
</protein>
<evidence type="ECO:0000256" key="6">
    <source>
        <dbReference type="ARBA" id="ARBA00022827"/>
    </source>
</evidence>
<dbReference type="GO" id="GO:0120538">
    <property type="term" value="F:2-methoxy-6-polyprenolphenol 4-hydroxylase activity"/>
    <property type="evidence" value="ECO:0007669"/>
    <property type="project" value="UniProtKB-EC"/>
</dbReference>
<name>A0A9W9H4S0_9EURO</name>
<dbReference type="FunFam" id="3.50.50.60:FF:000245">
    <property type="entry name" value="Ubiquinone biosynthesis monooxygenase COQ6, mitochondrial"/>
    <property type="match status" value="1"/>
</dbReference>
<dbReference type="GO" id="GO:0016712">
    <property type="term" value="F:oxidoreductase activity, acting on paired donors, with incorporation or reduction of molecular oxygen, reduced flavin or flavoprotein as one donor, and incorporation of one atom of oxygen"/>
    <property type="evidence" value="ECO:0007669"/>
    <property type="project" value="UniProtKB-UniRule"/>
</dbReference>
<evidence type="ECO:0000256" key="7">
    <source>
        <dbReference type="ARBA" id="ARBA00023002"/>
    </source>
</evidence>
<evidence type="ECO:0000256" key="4">
    <source>
        <dbReference type="ARBA" id="ARBA00022688"/>
    </source>
</evidence>
<dbReference type="NCBIfam" id="TIGR01988">
    <property type="entry name" value="Ubi-OHases"/>
    <property type="match status" value="1"/>
</dbReference>
<accession>A0A9W9H4S0</accession>
<keyword evidence="3 11" id="KW-0285">Flavoprotein</keyword>
<keyword evidence="8 11" id="KW-0503">Monooxygenase</keyword>
<keyword evidence="6 11" id="KW-0274">FAD</keyword>
<sequence>MRPISRAVLRPYVCPTCRHGIGAGQRRFASKSDPLDIYDVVCVGGGPAGLGLLAALRSSPITSKLKVALIESQDLNKAKAWNLEPTQFSNRVSSLTPSTVSFLREIGAYDHLDTSRVQDYQDMQVWDGQTGSRITFDWSMETSPFENPRTVATMTENANLVRALLRRIADSGDENLSLFSNSTVASIENGSDLAPQGPNLSAWPILTVKPTTPTETTAAPKRIAARLLVGADGINSPVRSFADIPTQGWDYGRHGIVATLALAEPASPPFPATKRTAYQRFLPALGGPIALLPLPNNHATLVWSTTPENAAYLKSLPTPAFLAMVNAAFRLDMTDLSYMLGLPSSSDSTSTSPSHQDELAWRAQHTSIPPQIPPPATAVQTGTVASFPLRFRHAAQYVSPRIALVGDAAHVIHPLAGQGLNLGLADVASLSKTIQYAVSHGMDVGDLLTLERYSCERYLPNAKIGGACDLLHKMYNVPGEGPITWARSLGLGVVDSLPFVKGFLMKNAEGY</sequence>
<dbReference type="PANTHER" id="PTHR43876">
    <property type="entry name" value="UBIQUINONE BIOSYNTHESIS MONOOXYGENASE COQ6, MITOCHONDRIAL"/>
    <property type="match status" value="1"/>
</dbReference>
<dbReference type="PRINTS" id="PR00420">
    <property type="entry name" value="RNGMNOXGNASE"/>
</dbReference>
<keyword evidence="7 11" id="KW-0560">Oxidoreductase</keyword>
<dbReference type="OrthoDB" id="683240at2759"/>
<dbReference type="Proteomes" id="UP001149079">
    <property type="component" value="Unassembled WGS sequence"/>
</dbReference>
<dbReference type="HAMAP" id="MF_03193">
    <property type="entry name" value="COQ6_monooxygenase"/>
    <property type="match status" value="1"/>
</dbReference>
<comment type="function">
    <text evidence="11">FAD-dependent monooxygenase required for two non-consecutive steps during ubiquinone biosynthesis. Required for the C5-ring hydroxylation during ubiquinone biosynthesis by catalyzing the hydroxylation of 4-hydroxy-3-(all-trans-polyprenyl)benzoic acid to 3,4-dihydroxy-5-(all-trans-polyprenyl)benzoic acid. Also acts downstream of coq4, for the C1-hydroxylation during ubiquinone biosynthesis by catalyzing the hydroxylation of 2-methoxy-6-(all-trans-polyprenyl)phenol to 2-methoxy-6-(all-trans-polyprenyl)benzene-1,4-diol. The electrons required for the hydroxylation reaction are funneled indirectly to coq6 from NADPH via a ferredoxin/ferredoxin reductase system.</text>
</comment>
<dbReference type="Pfam" id="PF01494">
    <property type="entry name" value="FAD_binding_3"/>
    <property type="match status" value="1"/>
</dbReference>
<evidence type="ECO:0000256" key="2">
    <source>
        <dbReference type="ARBA" id="ARBA00005349"/>
    </source>
</evidence>
<comment type="subcellular location">
    <subcellularLocation>
        <location evidence="11">Mitochondrion inner membrane</location>
        <topology evidence="11">Peripheral membrane protein</topology>
        <orientation evidence="11">Matrix side</orientation>
    </subcellularLocation>
</comment>
<evidence type="ECO:0000256" key="9">
    <source>
        <dbReference type="ARBA" id="ARBA00023128"/>
    </source>
</evidence>
<dbReference type="FunFam" id="3.50.50.60:FF:000021">
    <property type="entry name" value="Ubiquinone biosynthesis monooxygenase COQ6"/>
    <property type="match status" value="1"/>
</dbReference>
<keyword evidence="14" id="KW-1185">Reference proteome</keyword>
<dbReference type="InterPro" id="IPR051205">
    <property type="entry name" value="UbiH/COQ6_monooxygenase"/>
</dbReference>